<dbReference type="OrthoDB" id="6880007at2"/>
<accession>A0A6I6M1J5</accession>
<keyword evidence="8 11" id="KW-0472">Membrane</keyword>
<evidence type="ECO:0000256" key="3">
    <source>
        <dbReference type="ARBA" id="ARBA00022475"/>
    </source>
</evidence>
<evidence type="ECO:0000256" key="10">
    <source>
        <dbReference type="ARBA" id="ARBA00030775"/>
    </source>
</evidence>
<comment type="similarity">
    <text evidence="9">Belongs to the GSP H family.</text>
</comment>
<dbReference type="Pfam" id="PF12019">
    <property type="entry name" value="GspH"/>
    <property type="match status" value="1"/>
</dbReference>
<dbReference type="NCBIfam" id="TIGR02532">
    <property type="entry name" value="IV_pilin_GFxxxE"/>
    <property type="match status" value="1"/>
</dbReference>
<organism evidence="13 14">
    <name type="scientific">Stutzerimonas stutzeri</name>
    <name type="common">Pseudomonas stutzeri</name>
    <dbReference type="NCBI Taxonomy" id="316"/>
    <lineage>
        <taxon>Bacteria</taxon>
        <taxon>Pseudomonadati</taxon>
        <taxon>Pseudomonadota</taxon>
        <taxon>Gammaproteobacteria</taxon>
        <taxon>Pseudomonadales</taxon>
        <taxon>Pseudomonadaceae</taxon>
        <taxon>Stutzerimonas</taxon>
    </lineage>
</organism>
<dbReference type="Pfam" id="PF07963">
    <property type="entry name" value="N_methyl"/>
    <property type="match status" value="1"/>
</dbReference>
<evidence type="ECO:0000256" key="8">
    <source>
        <dbReference type="ARBA" id="ARBA00023136"/>
    </source>
</evidence>
<evidence type="ECO:0000259" key="12">
    <source>
        <dbReference type="Pfam" id="PF12019"/>
    </source>
</evidence>
<dbReference type="EMBL" id="CP046902">
    <property type="protein sequence ID" value="QGZ32501.1"/>
    <property type="molecule type" value="Genomic_DNA"/>
</dbReference>
<keyword evidence="4" id="KW-0488">Methylation</keyword>
<comment type="subcellular location">
    <subcellularLocation>
        <location evidence="1">Cell inner membrane</location>
        <topology evidence="1">Single-pass membrane protein</topology>
    </subcellularLocation>
</comment>
<feature type="transmembrane region" description="Helical" evidence="11">
    <location>
        <begin position="12"/>
        <end position="34"/>
    </location>
</feature>
<keyword evidence="6 11" id="KW-0812">Transmembrane</keyword>
<dbReference type="SUPFAM" id="SSF54523">
    <property type="entry name" value="Pili subunits"/>
    <property type="match status" value="1"/>
</dbReference>
<evidence type="ECO:0000256" key="7">
    <source>
        <dbReference type="ARBA" id="ARBA00022989"/>
    </source>
</evidence>
<evidence type="ECO:0000256" key="9">
    <source>
        <dbReference type="ARBA" id="ARBA00025772"/>
    </source>
</evidence>
<evidence type="ECO:0000313" key="13">
    <source>
        <dbReference type="EMBL" id="QGZ32501.1"/>
    </source>
</evidence>
<dbReference type="GO" id="GO:0015627">
    <property type="term" value="C:type II protein secretion system complex"/>
    <property type="evidence" value="ECO:0007669"/>
    <property type="project" value="InterPro"/>
</dbReference>
<dbReference type="GO" id="GO:0015628">
    <property type="term" value="P:protein secretion by the type II secretion system"/>
    <property type="evidence" value="ECO:0007669"/>
    <property type="project" value="InterPro"/>
</dbReference>
<proteinExistence type="inferred from homology"/>
<evidence type="ECO:0000256" key="1">
    <source>
        <dbReference type="ARBA" id="ARBA00004377"/>
    </source>
</evidence>
<dbReference type="InterPro" id="IPR045584">
    <property type="entry name" value="Pilin-like"/>
</dbReference>
<keyword evidence="3" id="KW-1003">Cell membrane</keyword>
<dbReference type="AlphaFoldDB" id="A0A6I6M1J5"/>
<sequence>MSRRTDMHGFTLVELMIIVAVLSICAAIALPSFGTLIRNNQLESKADELSAFLQFARGRAVINRAHYEIRIDSDVPWEIRKASSADVERILEHNPEQVRILSTPLADDTLIYRPNGTATATTFALCHDADPSTGYLLEVQPSGGIVLHPRGKKTDGTDLESCTP</sequence>
<name>A0A6I6M1J5_STUST</name>
<keyword evidence="5" id="KW-0997">Cell inner membrane</keyword>
<dbReference type="Gene3D" id="3.55.40.10">
    <property type="entry name" value="minor pseudopilin epsh domain"/>
    <property type="match status" value="1"/>
</dbReference>
<evidence type="ECO:0000256" key="2">
    <source>
        <dbReference type="ARBA" id="ARBA00021549"/>
    </source>
</evidence>
<keyword evidence="7 11" id="KW-1133">Transmembrane helix</keyword>
<dbReference type="RefSeq" id="WP_158189928.1">
    <property type="nucleotide sequence ID" value="NZ_CP046902.1"/>
</dbReference>
<evidence type="ECO:0000256" key="4">
    <source>
        <dbReference type="ARBA" id="ARBA00022481"/>
    </source>
</evidence>
<feature type="domain" description="General secretion pathway GspH" evidence="12">
    <location>
        <begin position="46"/>
        <end position="143"/>
    </location>
</feature>
<dbReference type="Proteomes" id="UP000438983">
    <property type="component" value="Chromosome"/>
</dbReference>
<dbReference type="GO" id="GO:0005886">
    <property type="term" value="C:plasma membrane"/>
    <property type="evidence" value="ECO:0007669"/>
    <property type="project" value="UniProtKB-SubCell"/>
</dbReference>
<evidence type="ECO:0000313" key="14">
    <source>
        <dbReference type="Proteomes" id="UP000438983"/>
    </source>
</evidence>
<gene>
    <name evidence="13" type="ORF">GQA94_21520</name>
</gene>
<dbReference type="InterPro" id="IPR012902">
    <property type="entry name" value="N_methyl_site"/>
</dbReference>
<evidence type="ECO:0000256" key="5">
    <source>
        <dbReference type="ARBA" id="ARBA00022519"/>
    </source>
</evidence>
<evidence type="ECO:0000256" key="11">
    <source>
        <dbReference type="SAM" id="Phobius"/>
    </source>
</evidence>
<protein>
    <recommendedName>
        <fullName evidence="2">Type II secretion system protein H</fullName>
    </recommendedName>
    <alternativeName>
        <fullName evidence="10">General secretion pathway protein H</fullName>
    </alternativeName>
</protein>
<reference evidence="13 14" key="1">
    <citation type="submission" date="2019-12" db="EMBL/GenBank/DDBJ databases">
        <title>Complete genome sequence of Pseudomonas stutzeri.</title>
        <authorList>
            <person name="Lim S.R."/>
            <person name="Kim J.H."/>
        </authorList>
    </citation>
    <scope>NUCLEOTIDE SEQUENCE [LARGE SCALE GENOMIC DNA]</scope>
    <source>
        <strain evidence="13 14">PM101005</strain>
    </source>
</reference>
<evidence type="ECO:0000256" key="6">
    <source>
        <dbReference type="ARBA" id="ARBA00022692"/>
    </source>
</evidence>
<dbReference type="InterPro" id="IPR022346">
    <property type="entry name" value="T2SS_GspH"/>
</dbReference>